<accession>G0MJB6</accession>
<dbReference type="EMBL" id="GL379797">
    <property type="protein sequence ID" value="EGT32411.1"/>
    <property type="molecule type" value="Genomic_DNA"/>
</dbReference>
<dbReference type="InParanoid" id="G0MJB6"/>
<keyword evidence="1" id="KW-0732">Signal</keyword>
<evidence type="ECO:0000313" key="2">
    <source>
        <dbReference type="EMBL" id="EGT32411.1"/>
    </source>
</evidence>
<gene>
    <name evidence="2" type="ORF">CAEBREN_01942</name>
</gene>
<protein>
    <submittedName>
        <fullName evidence="2">Uncharacterized protein</fullName>
    </submittedName>
</protein>
<evidence type="ECO:0000256" key="1">
    <source>
        <dbReference type="SAM" id="SignalP"/>
    </source>
</evidence>
<feature type="chain" id="PRO_5003404195" evidence="1">
    <location>
        <begin position="19"/>
        <end position="109"/>
    </location>
</feature>
<dbReference type="Proteomes" id="UP000008068">
    <property type="component" value="Unassembled WGS sequence"/>
</dbReference>
<name>G0MJB6_CAEBE</name>
<keyword evidence="3" id="KW-1185">Reference proteome</keyword>
<feature type="signal peptide" evidence="1">
    <location>
        <begin position="1"/>
        <end position="18"/>
    </location>
</feature>
<organism evidence="3">
    <name type="scientific">Caenorhabditis brenneri</name>
    <name type="common">Nematode worm</name>
    <dbReference type="NCBI Taxonomy" id="135651"/>
    <lineage>
        <taxon>Eukaryota</taxon>
        <taxon>Metazoa</taxon>
        <taxon>Ecdysozoa</taxon>
        <taxon>Nematoda</taxon>
        <taxon>Chromadorea</taxon>
        <taxon>Rhabditida</taxon>
        <taxon>Rhabditina</taxon>
        <taxon>Rhabditomorpha</taxon>
        <taxon>Rhabditoidea</taxon>
        <taxon>Rhabditidae</taxon>
        <taxon>Peloderinae</taxon>
        <taxon>Caenorhabditis</taxon>
    </lineage>
</organism>
<dbReference type="HOGENOM" id="CLU_2186266_0_0_1"/>
<reference evidence="3" key="1">
    <citation type="submission" date="2011-07" db="EMBL/GenBank/DDBJ databases">
        <authorList>
            <consortium name="Caenorhabditis brenneri Sequencing and Analysis Consortium"/>
            <person name="Wilson R.K."/>
        </authorList>
    </citation>
    <scope>NUCLEOTIDE SEQUENCE [LARGE SCALE GENOMIC DNA]</scope>
    <source>
        <strain evidence="3">PB2801</strain>
    </source>
</reference>
<dbReference type="AlphaFoldDB" id="G0MJB6"/>
<evidence type="ECO:0000313" key="3">
    <source>
        <dbReference type="Proteomes" id="UP000008068"/>
    </source>
</evidence>
<sequence>MSIQLILLFSLVATTSIATSHHHHHKPTHETIVLPEKLHFLWSWIEQRSLFMNKSLIRENEMDSCKIFVSSFSQLACRGVRCRKNRRIMHNICYLGVEMSRIEMLQNCC</sequence>
<proteinExistence type="predicted"/>